<gene>
    <name evidence="2" type="ORF">METZ01_LOCUS415443</name>
</gene>
<dbReference type="EMBL" id="UINC01162694">
    <property type="protein sequence ID" value="SVD62589.1"/>
    <property type="molecule type" value="Genomic_DNA"/>
</dbReference>
<accession>A0A382WVE7</accession>
<feature type="domain" description="Glutamine amidotransferase type-2" evidence="1">
    <location>
        <begin position="2"/>
        <end position="33"/>
    </location>
</feature>
<proteinExistence type="predicted"/>
<feature type="non-terminal residue" evidence="2">
    <location>
        <position position="33"/>
    </location>
</feature>
<sequence length="33" mass="3451">MCGIAGIIHKQAGKGANIGEQMTSMLQALKHRG</sequence>
<evidence type="ECO:0000259" key="1">
    <source>
        <dbReference type="PROSITE" id="PS51278"/>
    </source>
</evidence>
<organism evidence="2">
    <name type="scientific">marine metagenome</name>
    <dbReference type="NCBI Taxonomy" id="408172"/>
    <lineage>
        <taxon>unclassified sequences</taxon>
        <taxon>metagenomes</taxon>
        <taxon>ecological metagenomes</taxon>
    </lineage>
</organism>
<protein>
    <recommendedName>
        <fullName evidence="1">Glutamine amidotransferase type-2 domain-containing protein</fullName>
    </recommendedName>
</protein>
<dbReference type="AlphaFoldDB" id="A0A382WVE7"/>
<evidence type="ECO:0000313" key="2">
    <source>
        <dbReference type="EMBL" id="SVD62589.1"/>
    </source>
</evidence>
<dbReference type="PROSITE" id="PS51278">
    <property type="entry name" value="GATASE_TYPE_2"/>
    <property type="match status" value="1"/>
</dbReference>
<dbReference type="InterPro" id="IPR017932">
    <property type="entry name" value="GATase_2_dom"/>
</dbReference>
<name>A0A382WVE7_9ZZZZ</name>
<reference evidence="2" key="1">
    <citation type="submission" date="2018-05" db="EMBL/GenBank/DDBJ databases">
        <authorList>
            <person name="Lanie J.A."/>
            <person name="Ng W.-L."/>
            <person name="Kazmierczak K.M."/>
            <person name="Andrzejewski T.M."/>
            <person name="Davidsen T.M."/>
            <person name="Wayne K.J."/>
            <person name="Tettelin H."/>
            <person name="Glass J.I."/>
            <person name="Rusch D."/>
            <person name="Podicherti R."/>
            <person name="Tsui H.-C.T."/>
            <person name="Winkler M.E."/>
        </authorList>
    </citation>
    <scope>NUCLEOTIDE SEQUENCE</scope>
</reference>